<dbReference type="Proteomes" id="UP001057134">
    <property type="component" value="Chromosome"/>
</dbReference>
<protein>
    <submittedName>
        <fullName evidence="2">Iron-sulfur cluster repair di-iron protein</fullName>
    </submittedName>
</protein>
<dbReference type="RefSeq" id="WP_249861756.1">
    <property type="nucleotide sequence ID" value="NZ_CP027059.1"/>
</dbReference>
<dbReference type="EMBL" id="CP027059">
    <property type="protein sequence ID" value="UQZ86198.1"/>
    <property type="molecule type" value="Genomic_DNA"/>
</dbReference>
<sequence>MSGQFQPREEYTSAHVTELSELVDRLKREHGELLQVLRDMAEQSVLAERERDPVKARGTLLHLRLWAMAFQEELERHSHWEEKELYPFLNLYFHKYKRPSVVPSLWMLEKEHERAMDHMNSFFRAVHALKSDSDALPVKRAAAYLTQACRILTDHLEKEEQIIFPLTDQVLTDVDFLFS</sequence>
<dbReference type="Gene3D" id="1.20.120.520">
    <property type="entry name" value="nmb1532 protein domain like"/>
    <property type="match status" value="1"/>
</dbReference>
<gene>
    <name evidence="2" type="ORF">SK3146_05491</name>
</gene>
<proteinExistence type="predicted"/>
<dbReference type="Pfam" id="PF01814">
    <property type="entry name" value="Hemerythrin"/>
    <property type="match status" value="1"/>
</dbReference>
<name>A0ABY4RW13_9BACL</name>
<evidence type="ECO:0000313" key="2">
    <source>
        <dbReference type="EMBL" id="UQZ86198.1"/>
    </source>
</evidence>
<evidence type="ECO:0000259" key="1">
    <source>
        <dbReference type="Pfam" id="PF01814"/>
    </source>
</evidence>
<dbReference type="InterPro" id="IPR012312">
    <property type="entry name" value="Hemerythrin-like"/>
</dbReference>
<accession>A0ABY4RW13</accession>
<reference evidence="2" key="2">
    <citation type="journal article" date="2021" name="J Anim Sci Technol">
        <title>Complete genome sequence of Paenibacillus konkukensis sp. nov. SK3146 as a potential probiotic strain.</title>
        <authorList>
            <person name="Jung H.I."/>
            <person name="Park S."/>
            <person name="Niu K.M."/>
            <person name="Lee S.W."/>
            <person name="Kothari D."/>
            <person name="Yi K.J."/>
            <person name="Kim S.K."/>
        </authorList>
    </citation>
    <scope>NUCLEOTIDE SEQUENCE</scope>
    <source>
        <strain evidence="2">SK3146</strain>
    </source>
</reference>
<feature type="domain" description="Hemerythrin-like" evidence="1">
    <location>
        <begin position="22"/>
        <end position="166"/>
    </location>
</feature>
<evidence type="ECO:0000313" key="3">
    <source>
        <dbReference type="Proteomes" id="UP001057134"/>
    </source>
</evidence>
<reference evidence="2" key="1">
    <citation type="submission" date="2018-02" db="EMBL/GenBank/DDBJ databases">
        <authorList>
            <person name="Kim S.-K."/>
            <person name="Jung H.-I."/>
            <person name="Lee S.-W."/>
        </authorList>
    </citation>
    <scope>NUCLEOTIDE SEQUENCE</scope>
    <source>
        <strain evidence="2">SK3146</strain>
    </source>
</reference>
<organism evidence="2 3">
    <name type="scientific">Paenibacillus konkukensis</name>
    <dbReference type="NCBI Taxonomy" id="2020716"/>
    <lineage>
        <taxon>Bacteria</taxon>
        <taxon>Bacillati</taxon>
        <taxon>Bacillota</taxon>
        <taxon>Bacilli</taxon>
        <taxon>Bacillales</taxon>
        <taxon>Paenibacillaceae</taxon>
        <taxon>Paenibacillus</taxon>
    </lineage>
</organism>
<keyword evidence="3" id="KW-1185">Reference proteome</keyword>